<name>A0ABZ0Q6F9_9LACO</name>
<protein>
    <recommendedName>
        <fullName evidence="3">Uracil-DNA glycosylase-like domain-containing protein</fullName>
    </recommendedName>
</protein>
<keyword evidence="2" id="KW-1185">Reference proteome</keyword>
<proteinExistence type="predicted"/>
<dbReference type="Proteomes" id="UP001302696">
    <property type="component" value="Chromosome"/>
</dbReference>
<accession>A0ABZ0Q6F9</accession>
<dbReference type="Gene3D" id="3.40.470.10">
    <property type="entry name" value="Uracil-DNA glycosylase-like domain"/>
    <property type="match status" value="1"/>
</dbReference>
<reference evidence="2" key="1">
    <citation type="submission" date="2024-06" db="EMBL/GenBank/DDBJ databases">
        <authorList>
            <person name="Chang H.C."/>
            <person name="Mun S.Y."/>
        </authorList>
    </citation>
    <scope>NUCLEOTIDE SEQUENCE [LARGE SCALE GENOMIC DNA]</scope>
    <source>
        <strain evidence="2">KT1</strain>
    </source>
</reference>
<sequence length="208" mass="24287">MLTDKNYEELEKKYGKYSSWALWNLDPAEGKQHYKQVGFQTFESKINDPNFRKTHIKTSAIILNTNWSSGGKTHQKNWQDFHNTELSHGHDYTLAKLFLNTPFEGCYITDIIKSFPETNSNKVLQYVKNPKNIGKLKESAEMFNDELAIIQPQRLIVLGKNTLDILKYMQNKQNLIDISNLQVSEFDHFSKVQSKEKFQNEHEAIVKL</sequence>
<evidence type="ECO:0000313" key="1">
    <source>
        <dbReference type="EMBL" id="WPC22569.1"/>
    </source>
</evidence>
<evidence type="ECO:0000313" key="2">
    <source>
        <dbReference type="Proteomes" id="UP001302696"/>
    </source>
</evidence>
<dbReference type="RefSeq" id="WP_057772936.1">
    <property type="nucleotide sequence ID" value="NZ_BBIM01000028.1"/>
</dbReference>
<dbReference type="EMBL" id="CP104778">
    <property type="protein sequence ID" value="WPC22569.1"/>
    <property type="molecule type" value="Genomic_DNA"/>
</dbReference>
<organism evidence="1 2">
    <name type="scientific">Pediococcus inopinatus</name>
    <dbReference type="NCBI Taxonomy" id="114090"/>
    <lineage>
        <taxon>Bacteria</taxon>
        <taxon>Bacillati</taxon>
        <taxon>Bacillota</taxon>
        <taxon>Bacilli</taxon>
        <taxon>Lactobacillales</taxon>
        <taxon>Lactobacillaceae</taxon>
        <taxon>Pediococcus</taxon>
    </lineage>
</organism>
<evidence type="ECO:0008006" key="3">
    <source>
        <dbReference type="Google" id="ProtNLM"/>
    </source>
</evidence>
<dbReference type="InterPro" id="IPR036895">
    <property type="entry name" value="Uracil-DNA_glycosylase-like_sf"/>
</dbReference>
<gene>
    <name evidence="1" type="ORF">N6G96_05110</name>
</gene>